<evidence type="ECO:0000256" key="1">
    <source>
        <dbReference type="ARBA" id="ARBA00011047"/>
    </source>
</evidence>
<keyword evidence="2" id="KW-0067">ATP-binding</keyword>
<keyword evidence="2" id="KW-0479">Metal-binding</keyword>
<protein>
    <recommendedName>
        <fullName evidence="2">Translation initiation factor eIF2 assembly protein</fullName>
    </recommendedName>
</protein>
<sequence length="369" mass="43275">MTEQAYKPLSEIRVRKDDIAACSFSSWYHKFKKHTPKAKIIRPLPNEFIQYLAQDGIRLSLEENDSEYYDSLTHDDDNDYSDWEADDEGKDDGNSSGSDSGDESIEHQKEMVPIVDFPDLHREIIEVIREYGAITPKLNWSSPRDATWILPNNTSKCLNVNDVYLLLNASNYIAYDLDHVFDECEDKDDSDIKVDYELVLRKWFDINPALEFRVFVRDSEIAGISQRDLNYYNYLDPLKNTFVDLIEEFVYDTVLPNFDLKSFVLDLYLPRPFDSCWLIDINPWARTTDTLLFSWNELITKDLETESKPEIRLITEHNMGRFVTKEHSENQVPKDVVQASLDPESMRELTYKWKEILEMQKAEGDNEKE</sequence>
<dbReference type="OrthoDB" id="360540at2759"/>
<keyword evidence="2" id="KW-0460">Magnesium</keyword>
<dbReference type="PANTHER" id="PTHR15323">
    <property type="entry name" value="D123 PROTEIN"/>
    <property type="match status" value="1"/>
</dbReference>
<feature type="region of interest" description="Disordered" evidence="3">
    <location>
        <begin position="70"/>
        <end position="108"/>
    </location>
</feature>
<dbReference type="InterPro" id="IPR009772">
    <property type="entry name" value="CDC123"/>
</dbReference>
<dbReference type="PIRSF" id="PIRSF007807">
    <property type="entry name" value="Cdc123"/>
    <property type="match status" value="1"/>
</dbReference>
<name>A0A0A8LBR4_9SACH</name>
<reference evidence="4 5" key="1">
    <citation type="submission" date="2014-03" db="EMBL/GenBank/DDBJ databases">
        <title>The genome of Kluyveromyces dobzhanskii.</title>
        <authorList>
            <person name="Nystedt B."/>
            <person name="Astrom S."/>
        </authorList>
    </citation>
    <scope>NUCLEOTIDE SEQUENCE [LARGE SCALE GENOMIC DNA]</scope>
    <source>
        <strain evidence="4 5">CBS 2104</strain>
    </source>
</reference>
<organism evidence="4 5">
    <name type="scientific">Kluyveromyces dobzhanskii CBS 2104</name>
    <dbReference type="NCBI Taxonomy" id="1427455"/>
    <lineage>
        <taxon>Eukaryota</taxon>
        <taxon>Fungi</taxon>
        <taxon>Dikarya</taxon>
        <taxon>Ascomycota</taxon>
        <taxon>Saccharomycotina</taxon>
        <taxon>Saccharomycetes</taxon>
        <taxon>Saccharomycetales</taxon>
        <taxon>Saccharomycetaceae</taxon>
        <taxon>Kluyveromyces</taxon>
    </lineage>
</organism>
<evidence type="ECO:0000313" key="4">
    <source>
        <dbReference type="EMBL" id="CDO95563.1"/>
    </source>
</evidence>
<accession>A0A0A8LBR4</accession>
<keyword evidence="2" id="KW-0547">Nucleotide-binding</keyword>
<dbReference type="Pfam" id="PF07065">
    <property type="entry name" value="D123"/>
    <property type="match status" value="1"/>
</dbReference>
<dbReference type="PANTHER" id="PTHR15323:SF6">
    <property type="entry name" value="CELL DIVISION CYCLE PROTEIN 123 HOMOLOG"/>
    <property type="match status" value="1"/>
</dbReference>
<comment type="similarity">
    <text evidence="1 2">Belongs to the CDC123 family.</text>
</comment>
<dbReference type="GO" id="GO:0046872">
    <property type="term" value="F:metal ion binding"/>
    <property type="evidence" value="ECO:0007669"/>
    <property type="project" value="UniProtKB-KW"/>
</dbReference>
<evidence type="ECO:0000313" key="5">
    <source>
        <dbReference type="Proteomes" id="UP000031516"/>
    </source>
</evidence>
<dbReference type="Proteomes" id="UP000031516">
    <property type="component" value="Unassembled WGS sequence"/>
</dbReference>
<dbReference type="GO" id="GO:0005737">
    <property type="term" value="C:cytoplasm"/>
    <property type="evidence" value="ECO:0007669"/>
    <property type="project" value="UniProtKB-SubCell"/>
</dbReference>
<feature type="compositionally biased region" description="Acidic residues" evidence="3">
    <location>
        <begin position="76"/>
        <end position="90"/>
    </location>
</feature>
<dbReference type="AlphaFoldDB" id="A0A0A8LBR4"/>
<keyword evidence="2" id="KW-0963">Cytoplasm</keyword>
<gene>
    <name evidence="4" type="ORF">KLDO_g3798</name>
</gene>
<keyword evidence="5" id="KW-1185">Reference proteome</keyword>
<dbReference type="GO" id="GO:0005524">
    <property type="term" value="F:ATP binding"/>
    <property type="evidence" value="ECO:0007669"/>
    <property type="project" value="UniProtKB-KW"/>
</dbReference>
<evidence type="ECO:0000256" key="2">
    <source>
        <dbReference type="PIRNR" id="PIRNR007807"/>
    </source>
</evidence>
<dbReference type="EMBL" id="CCBQ010000045">
    <property type="protein sequence ID" value="CDO95563.1"/>
    <property type="molecule type" value="Genomic_DNA"/>
</dbReference>
<comment type="caution">
    <text evidence="4">The sequence shown here is derived from an EMBL/GenBank/DDBJ whole genome shotgun (WGS) entry which is preliminary data.</text>
</comment>
<keyword evidence="2" id="KW-0143">Chaperone</keyword>
<evidence type="ECO:0000256" key="3">
    <source>
        <dbReference type="SAM" id="MobiDB-lite"/>
    </source>
</evidence>
<proteinExistence type="inferred from homology"/>
<comment type="subcellular location">
    <subcellularLocation>
        <location evidence="2">Cytoplasm</location>
    </subcellularLocation>
</comment>